<dbReference type="Gene3D" id="2.40.110.10">
    <property type="entry name" value="Butyryl-CoA Dehydrogenase, subunit A, domain 2"/>
    <property type="match status" value="1"/>
</dbReference>
<comment type="cofactor">
    <cofactor evidence="1">
        <name>FAD</name>
        <dbReference type="ChEBI" id="CHEBI:57692"/>
    </cofactor>
</comment>
<evidence type="ECO:0000256" key="10">
    <source>
        <dbReference type="ARBA" id="ARBA00049247"/>
    </source>
</evidence>
<dbReference type="InterPro" id="IPR036250">
    <property type="entry name" value="AcylCo_DH-like_C"/>
</dbReference>
<keyword evidence="6" id="KW-0285">Flavoprotein</keyword>
<dbReference type="InterPro" id="IPR046373">
    <property type="entry name" value="Acyl-CoA_Oxase/DH_mid-dom_sf"/>
</dbReference>
<comment type="pathway">
    <text evidence="2">Lipid metabolism; fatty acid beta-oxidation.</text>
</comment>
<dbReference type="InterPro" id="IPR009075">
    <property type="entry name" value="AcylCo_DH/oxidase_C"/>
</dbReference>
<evidence type="ECO:0000259" key="12">
    <source>
        <dbReference type="Pfam" id="PF09317"/>
    </source>
</evidence>
<evidence type="ECO:0000256" key="8">
    <source>
        <dbReference type="ARBA" id="ARBA00023002"/>
    </source>
</evidence>
<comment type="catalytic activity">
    <reaction evidence="10">
        <text>a long-chain 2,3-saturated fatty acyl-CoA + oxidized [electron-transfer flavoprotein] + H(+) = a long-chain (2E)-enoyl-CoA + reduced [electron-transfer flavoprotein]</text>
        <dbReference type="Rhea" id="RHEA:17721"/>
        <dbReference type="Rhea" id="RHEA-COMP:10685"/>
        <dbReference type="Rhea" id="RHEA-COMP:10686"/>
        <dbReference type="ChEBI" id="CHEBI:15378"/>
        <dbReference type="ChEBI" id="CHEBI:57692"/>
        <dbReference type="ChEBI" id="CHEBI:58307"/>
        <dbReference type="ChEBI" id="CHEBI:83721"/>
        <dbReference type="ChEBI" id="CHEBI:83727"/>
        <dbReference type="EC" id="1.3.8.8"/>
    </reaction>
</comment>
<proteinExistence type="inferred from homology"/>
<comment type="catalytic activity">
    <reaction evidence="9">
        <text>a medium-chain 2,3-saturated fatty acyl-CoA + oxidized [electron-transfer flavoprotein] + H(+) = a medium-chain (2E)-enoyl-CoA + reduced [electron-transfer flavoprotein]</text>
        <dbReference type="Rhea" id="RHEA:14477"/>
        <dbReference type="Rhea" id="RHEA-COMP:10685"/>
        <dbReference type="Rhea" id="RHEA-COMP:10686"/>
        <dbReference type="ChEBI" id="CHEBI:15378"/>
        <dbReference type="ChEBI" id="CHEBI:57692"/>
        <dbReference type="ChEBI" id="CHEBI:58307"/>
        <dbReference type="ChEBI" id="CHEBI:83723"/>
        <dbReference type="ChEBI" id="CHEBI:83726"/>
        <dbReference type="EC" id="1.3.8.7"/>
    </reaction>
</comment>
<dbReference type="InterPro" id="IPR050741">
    <property type="entry name" value="Acyl-CoA_dehydrogenase"/>
</dbReference>
<dbReference type="Proteomes" id="UP001153069">
    <property type="component" value="Unassembled WGS sequence"/>
</dbReference>
<keyword evidence="8" id="KW-0560">Oxidoreductase</keyword>
<gene>
    <name evidence="13" type="ORF">SEMRO_3920_G351890.1</name>
</gene>
<dbReference type="Pfam" id="PF09317">
    <property type="entry name" value="ACDH_C"/>
    <property type="match status" value="1"/>
</dbReference>
<dbReference type="GO" id="GO:0051793">
    <property type="term" value="P:medium-chain fatty acid catabolic process"/>
    <property type="evidence" value="ECO:0007669"/>
    <property type="project" value="TreeGrafter"/>
</dbReference>
<dbReference type="InterPro" id="IPR015396">
    <property type="entry name" value="FadE_C"/>
</dbReference>
<dbReference type="Gene3D" id="1.10.540.10">
    <property type="entry name" value="Acyl-CoA dehydrogenase/oxidase, N-terminal domain"/>
    <property type="match status" value="1"/>
</dbReference>
<dbReference type="InterPro" id="IPR037069">
    <property type="entry name" value="AcylCoA_DH/ox_N_sf"/>
</dbReference>
<dbReference type="GO" id="GO:0004466">
    <property type="term" value="F:long-chain fatty acyl-CoA dehydrogenase activity"/>
    <property type="evidence" value="ECO:0007669"/>
    <property type="project" value="UniProtKB-EC"/>
</dbReference>
<evidence type="ECO:0000256" key="1">
    <source>
        <dbReference type="ARBA" id="ARBA00001974"/>
    </source>
</evidence>
<dbReference type="AlphaFoldDB" id="A0A9N8F2Y9"/>
<evidence type="ECO:0000256" key="5">
    <source>
        <dbReference type="ARBA" id="ARBA00020144"/>
    </source>
</evidence>
<feature type="domain" description="Acyl-CoA dehydrogenase C-terminal bacterial-type" evidence="12">
    <location>
        <begin position="302"/>
        <end position="556"/>
    </location>
</feature>
<feature type="domain" description="Acyl-CoA dehydrogenase/oxidase C-terminal" evidence="11">
    <location>
        <begin position="150"/>
        <end position="290"/>
    </location>
</feature>
<feature type="non-terminal residue" evidence="13">
    <location>
        <position position="1"/>
    </location>
</feature>
<evidence type="ECO:0000256" key="3">
    <source>
        <dbReference type="ARBA" id="ARBA00009347"/>
    </source>
</evidence>
<evidence type="ECO:0000313" key="14">
    <source>
        <dbReference type="Proteomes" id="UP001153069"/>
    </source>
</evidence>
<dbReference type="EMBL" id="CAICTM010003918">
    <property type="protein sequence ID" value="CAB9531737.1"/>
    <property type="molecule type" value="Genomic_DNA"/>
</dbReference>
<evidence type="ECO:0000256" key="6">
    <source>
        <dbReference type="ARBA" id="ARBA00022630"/>
    </source>
</evidence>
<dbReference type="GO" id="GO:0050660">
    <property type="term" value="F:flavin adenine dinucleotide binding"/>
    <property type="evidence" value="ECO:0007669"/>
    <property type="project" value="InterPro"/>
</dbReference>
<dbReference type="PANTHER" id="PTHR48083">
    <property type="entry name" value="MEDIUM-CHAIN SPECIFIC ACYL-COA DEHYDROGENASE, MITOCHONDRIAL-RELATED"/>
    <property type="match status" value="1"/>
</dbReference>
<evidence type="ECO:0000256" key="9">
    <source>
        <dbReference type="ARBA" id="ARBA00047882"/>
    </source>
</evidence>
<dbReference type="Gene3D" id="1.20.140.10">
    <property type="entry name" value="Butyryl-CoA Dehydrogenase, subunit A, domain 3"/>
    <property type="match status" value="1"/>
</dbReference>
<dbReference type="InterPro" id="IPR009100">
    <property type="entry name" value="AcylCoA_DH/oxidase_NM_dom_sf"/>
</dbReference>
<protein>
    <recommendedName>
        <fullName evidence="5">Acyl-coenzyme A dehydrogenase</fullName>
        <ecNumber evidence="4">1.3.8.8</ecNumber>
    </recommendedName>
</protein>
<accession>A0A9N8F2Y9</accession>
<name>A0A9N8F2Y9_9STRA</name>
<comment type="caution">
    <text evidence="13">The sequence shown here is derived from an EMBL/GenBank/DDBJ whole genome shotgun (WGS) entry which is preliminary data.</text>
</comment>
<evidence type="ECO:0000256" key="7">
    <source>
        <dbReference type="ARBA" id="ARBA00022827"/>
    </source>
</evidence>
<reference evidence="13" key="1">
    <citation type="submission" date="2020-06" db="EMBL/GenBank/DDBJ databases">
        <authorList>
            <consortium name="Plant Systems Biology data submission"/>
        </authorList>
    </citation>
    <scope>NUCLEOTIDE SEQUENCE</scope>
    <source>
        <strain evidence="13">D6</strain>
    </source>
</reference>
<dbReference type="EC" id="1.3.8.8" evidence="4"/>
<organism evidence="13 14">
    <name type="scientific">Seminavis robusta</name>
    <dbReference type="NCBI Taxonomy" id="568900"/>
    <lineage>
        <taxon>Eukaryota</taxon>
        <taxon>Sar</taxon>
        <taxon>Stramenopiles</taxon>
        <taxon>Ochrophyta</taxon>
        <taxon>Bacillariophyta</taxon>
        <taxon>Bacillariophyceae</taxon>
        <taxon>Bacillariophycidae</taxon>
        <taxon>Naviculales</taxon>
        <taxon>Naviculaceae</taxon>
        <taxon>Seminavis</taxon>
    </lineage>
</organism>
<dbReference type="Pfam" id="PF00441">
    <property type="entry name" value="Acyl-CoA_dh_1"/>
    <property type="match status" value="1"/>
</dbReference>
<dbReference type="GO" id="GO:0070991">
    <property type="term" value="F:medium-chain fatty acyl-CoA dehydrogenase activity"/>
    <property type="evidence" value="ECO:0007669"/>
    <property type="project" value="UniProtKB-EC"/>
</dbReference>
<dbReference type="SUPFAM" id="SSF47203">
    <property type="entry name" value="Acyl-CoA dehydrogenase C-terminal domain-like"/>
    <property type="match status" value="1"/>
</dbReference>
<evidence type="ECO:0000313" key="13">
    <source>
        <dbReference type="EMBL" id="CAB9531737.1"/>
    </source>
</evidence>
<dbReference type="SUPFAM" id="SSF56645">
    <property type="entry name" value="Acyl-CoA dehydrogenase NM domain-like"/>
    <property type="match status" value="1"/>
</dbReference>
<keyword evidence="7" id="KW-0274">FAD</keyword>
<comment type="similarity">
    <text evidence="3">Belongs to the acyl-CoA dehydrogenase family.</text>
</comment>
<evidence type="ECO:0000256" key="2">
    <source>
        <dbReference type="ARBA" id="ARBA00005005"/>
    </source>
</evidence>
<evidence type="ECO:0000256" key="4">
    <source>
        <dbReference type="ARBA" id="ARBA00012040"/>
    </source>
</evidence>
<dbReference type="GO" id="GO:0005739">
    <property type="term" value="C:mitochondrion"/>
    <property type="evidence" value="ECO:0007669"/>
    <property type="project" value="TreeGrafter"/>
</dbReference>
<dbReference type="OrthoDB" id="435240at2759"/>
<dbReference type="PANTHER" id="PTHR48083:SF2">
    <property type="entry name" value="MEDIUM-CHAIN SPECIFIC ACYL-COA DEHYDROGENASE, MITOCHONDRIAL"/>
    <property type="match status" value="1"/>
</dbReference>
<keyword evidence="14" id="KW-1185">Reference proteome</keyword>
<dbReference type="GO" id="GO:0033539">
    <property type="term" value="P:fatty acid beta-oxidation using acyl-CoA dehydrogenase"/>
    <property type="evidence" value="ECO:0007669"/>
    <property type="project" value="InterPro"/>
</dbReference>
<sequence length="628" mass="67935">GELLVRYGTQEQKEYFLPRLADGTLIPCFGLTGPHSGSDATSLIGSYGVVEERDGVVGVRATFKKRYITLAPVAGVVGIGLNLQDPNGLLKGNGGEGFTVALLERHHEGLRMGPRHKPLNAAFMNGTVEGEDVWIPMSHILGGQERCGFGWHMFVECLAEGRGVSLPAGAAGSARGVVTAVGAYARVRKQFKVPIAEFGGIQEALADAGSDGLICLAGTDLMNAIIDNHEAPMVISSVMKQNCTERGRRIIERAMDVAAGSAICLGDKNLVGNPYMSMPIGITVEGANIMTRSFQIIGQGLTRCHPHMIDIINALQMPKEQEAEATKIFVKQFYNVLGHGVSNFGRSISRGISSSISTKTRSKTAYKDGDKLLAYHEAQLLRLSANFAMTADLCFTLGGRLKFEELLMGRLADALGAIFLGYSTLHHYTRRRGVEGLEAITEHAMQRLEYEAQEALKVASDNFPGQLGPIAAATMKVGCFPLGGVTRHYKPPSDELTKEVSRLITTPSGLRDMFAETLYGSDEATYKQGEYQGSDLAYALPICVEADKIASTLRREKREPTQAEADKIAEADALRDILIQVDVFPYLTPEEGSEGYVRPAILGTEERLANLEQKTFDDVLEATTAKTA</sequence>
<evidence type="ECO:0000259" key="11">
    <source>
        <dbReference type="Pfam" id="PF00441"/>
    </source>
</evidence>